<keyword evidence="1" id="KW-0328">Glycosyltransferase</keyword>
<evidence type="ECO:0008006" key="5">
    <source>
        <dbReference type="Google" id="ProtNLM"/>
    </source>
</evidence>
<name>A0A4P9YUY1_9FUNG</name>
<sequence>MLSRGANFIAATLLRPGVSDLTGSFRLYRKDVLAKLIEVTKAKGYVFQMEMMIRARQLNFTIGEVPITFVDRVYGESKLGAEEIALYLKGLLTLFL</sequence>
<feature type="non-terminal residue" evidence="3">
    <location>
        <position position="96"/>
    </location>
</feature>
<dbReference type="GO" id="GO:0035269">
    <property type="term" value="P:protein O-linked glycosylation via mannose"/>
    <property type="evidence" value="ECO:0007669"/>
    <property type="project" value="TreeGrafter"/>
</dbReference>
<gene>
    <name evidence="3" type="ORF">SYNPS1DRAFT_2717</name>
</gene>
<evidence type="ECO:0000313" key="3">
    <source>
        <dbReference type="EMBL" id="RKP23605.1"/>
    </source>
</evidence>
<keyword evidence="4" id="KW-1185">Reference proteome</keyword>
<protein>
    <recommendedName>
        <fullName evidence="5">Dolichyl-phosphate beta-D-mannosyltransferase</fullName>
    </recommendedName>
</protein>
<dbReference type="AlphaFoldDB" id="A0A4P9YUY1"/>
<dbReference type="GO" id="GO:0006506">
    <property type="term" value="P:GPI anchor biosynthetic process"/>
    <property type="evidence" value="ECO:0007669"/>
    <property type="project" value="TreeGrafter"/>
</dbReference>
<dbReference type="InterPro" id="IPR029044">
    <property type="entry name" value="Nucleotide-diphossugar_trans"/>
</dbReference>
<reference evidence="4" key="1">
    <citation type="journal article" date="2018" name="Nat. Microbiol.">
        <title>Leveraging single-cell genomics to expand the fungal tree of life.</title>
        <authorList>
            <person name="Ahrendt S.R."/>
            <person name="Quandt C.A."/>
            <person name="Ciobanu D."/>
            <person name="Clum A."/>
            <person name="Salamov A."/>
            <person name="Andreopoulos B."/>
            <person name="Cheng J.F."/>
            <person name="Woyke T."/>
            <person name="Pelin A."/>
            <person name="Henrissat B."/>
            <person name="Reynolds N.K."/>
            <person name="Benny G.L."/>
            <person name="Smith M.E."/>
            <person name="James T.Y."/>
            <person name="Grigoriev I.V."/>
        </authorList>
    </citation>
    <scope>NUCLEOTIDE SEQUENCE [LARGE SCALE GENOMIC DNA]</scope>
    <source>
        <strain evidence="4">Benny S71-1</strain>
    </source>
</reference>
<dbReference type="SUPFAM" id="SSF53448">
    <property type="entry name" value="Nucleotide-diphospho-sugar transferases"/>
    <property type="match status" value="1"/>
</dbReference>
<keyword evidence="2" id="KW-0808">Transferase</keyword>
<dbReference type="PANTHER" id="PTHR43398:SF1">
    <property type="entry name" value="DOLICHOL-PHOSPHATE MANNOSYLTRANSFERASE SUBUNIT 1"/>
    <property type="match status" value="1"/>
</dbReference>
<dbReference type="GO" id="GO:0005789">
    <property type="term" value="C:endoplasmic reticulum membrane"/>
    <property type="evidence" value="ECO:0007669"/>
    <property type="project" value="TreeGrafter"/>
</dbReference>
<dbReference type="GO" id="GO:0006488">
    <property type="term" value="P:dolichol-linked oligosaccharide biosynthetic process"/>
    <property type="evidence" value="ECO:0007669"/>
    <property type="project" value="TreeGrafter"/>
</dbReference>
<evidence type="ECO:0000313" key="4">
    <source>
        <dbReference type="Proteomes" id="UP000278143"/>
    </source>
</evidence>
<organism evidence="3 4">
    <name type="scientific">Syncephalis pseudoplumigaleata</name>
    <dbReference type="NCBI Taxonomy" id="1712513"/>
    <lineage>
        <taxon>Eukaryota</taxon>
        <taxon>Fungi</taxon>
        <taxon>Fungi incertae sedis</taxon>
        <taxon>Zoopagomycota</taxon>
        <taxon>Zoopagomycotina</taxon>
        <taxon>Zoopagomycetes</taxon>
        <taxon>Zoopagales</taxon>
        <taxon>Piptocephalidaceae</taxon>
        <taxon>Syncephalis</taxon>
    </lineage>
</organism>
<dbReference type="OrthoDB" id="2603at2759"/>
<dbReference type="GO" id="GO:0004582">
    <property type="term" value="F:dolichyl-phosphate beta-D-mannosyltransferase activity"/>
    <property type="evidence" value="ECO:0007669"/>
    <property type="project" value="InterPro"/>
</dbReference>
<dbReference type="InterPro" id="IPR039528">
    <property type="entry name" value="DPM1-like"/>
</dbReference>
<dbReference type="PANTHER" id="PTHR43398">
    <property type="entry name" value="DOLICHOL-PHOSPHATE MANNOSYLTRANSFERASE SUBUNIT 1"/>
    <property type="match status" value="1"/>
</dbReference>
<proteinExistence type="predicted"/>
<evidence type="ECO:0000256" key="2">
    <source>
        <dbReference type="ARBA" id="ARBA00022679"/>
    </source>
</evidence>
<evidence type="ECO:0000256" key="1">
    <source>
        <dbReference type="ARBA" id="ARBA00022676"/>
    </source>
</evidence>
<dbReference type="Proteomes" id="UP000278143">
    <property type="component" value="Unassembled WGS sequence"/>
</dbReference>
<accession>A0A4P9YUY1</accession>
<dbReference type="EMBL" id="KZ990830">
    <property type="protein sequence ID" value="RKP23605.1"/>
    <property type="molecule type" value="Genomic_DNA"/>
</dbReference>